<evidence type="ECO:0000313" key="4">
    <source>
        <dbReference type="Proteomes" id="UP001486207"/>
    </source>
</evidence>
<organism evidence="3 4">
    <name type="scientific">Streptomyces lanatus</name>
    <dbReference type="NCBI Taxonomy" id="66900"/>
    <lineage>
        <taxon>Bacteria</taxon>
        <taxon>Bacillati</taxon>
        <taxon>Actinomycetota</taxon>
        <taxon>Actinomycetes</taxon>
        <taxon>Kitasatosporales</taxon>
        <taxon>Streptomycetaceae</taxon>
        <taxon>Streptomyces</taxon>
    </lineage>
</organism>
<keyword evidence="2" id="KW-0812">Transmembrane</keyword>
<dbReference type="Proteomes" id="UP001486207">
    <property type="component" value="Unassembled WGS sequence"/>
</dbReference>
<sequence>MVPRIRIASPHLPGRIAAMLDVLLPAVFGLLGAAVGAIAAVWGAKRAADTAIEQTFHQHEFERERWRREQRQQAYVAFLEAVDALSVRLESLSARVERESTIDPDEWRHMDDGDQAVMRAADRIELTGSRRVAEAASELSIVLTNMCSALLPGEGRPPAHRMTDFQPRSELKQPAYARFRREAQVALGFEDPGE</sequence>
<proteinExistence type="predicted"/>
<protein>
    <recommendedName>
        <fullName evidence="5">Secreted protein</fullName>
    </recommendedName>
</protein>
<evidence type="ECO:0000256" key="2">
    <source>
        <dbReference type="SAM" id="Phobius"/>
    </source>
</evidence>
<evidence type="ECO:0000256" key="1">
    <source>
        <dbReference type="SAM" id="MobiDB-lite"/>
    </source>
</evidence>
<dbReference type="EMBL" id="JBEPFB010000017">
    <property type="protein sequence ID" value="MER7377180.1"/>
    <property type="molecule type" value="Genomic_DNA"/>
</dbReference>
<keyword evidence="2" id="KW-1133">Transmembrane helix</keyword>
<feature type="transmembrane region" description="Helical" evidence="2">
    <location>
        <begin position="22"/>
        <end position="44"/>
    </location>
</feature>
<evidence type="ECO:0008006" key="5">
    <source>
        <dbReference type="Google" id="ProtNLM"/>
    </source>
</evidence>
<name>A0ABV1Y018_9ACTN</name>
<accession>A0ABV1Y018</accession>
<feature type="region of interest" description="Disordered" evidence="1">
    <location>
        <begin position="153"/>
        <end position="173"/>
    </location>
</feature>
<reference evidence="3 4" key="1">
    <citation type="submission" date="2024-06" db="EMBL/GenBank/DDBJ databases">
        <title>The Natural Products Discovery Center: Release of the First 8490 Sequenced Strains for Exploring Actinobacteria Biosynthetic Diversity.</title>
        <authorList>
            <person name="Kalkreuter E."/>
            <person name="Kautsar S.A."/>
            <person name="Yang D."/>
            <person name="Bader C.D."/>
            <person name="Teijaro C.N."/>
            <person name="Fluegel L."/>
            <person name="Davis C.M."/>
            <person name="Simpson J.R."/>
            <person name="Lauterbach L."/>
            <person name="Steele A.D."/>
            <person name="Gui C."/>
            <person name="Meng S."/>
            <person name="Li G."/>
            <person name="Viehrig K."/>
            <person name="Ye F."/>
            <person name="Su P."/>
            <person name="Kiefer A.F."/>
            <person name="Nichols A."/>
            <person name="Cepeda A.J."/>
            <person name="Yan W."/>
            <person name="Fan B."/>
            <person name="Jiang Y."/>
            <person name="Adhikari A."/>
            <person name="Zheng C.-J."/>
            <person name="Schuster L."/>
            <person name="Cowan T.M."/>
            <person name="Smanski M.J."/>
            <person name="Chevrette M.G."/>
            <person name="De Carvalho L.P.S."/>
            <person name="Shen B."/>
        </authorList>
    </citation>
    <scope>NUCLEOTIDE SEQUENCE [LARGE SCALE GENOMIC DNA]</scope>
    <source>
        <strain evidence="3 4">NPDC000155</strain>
    </source>
</reference>
<comment type="caution">
    <text evidence="3">The sequence shown here is derived from an EMBL/GenBank/DDBJ whole genome shotgun (WGS) entry which is preliminary data.</text>
</comment>
<gene>
    <name evidence="3" type="ORF">ABT384_31575</name>
</gene>
<keyword evidence="4" id="KW-1185">Reference proteome</keyword>
<dbReference type="RefSeq" id="WP_190074157.1">
    <property type="nucleotide sequence ID" value="NZ_BNBM01000017.1"/>
</dbReference>
<feature type="compositionally biased region" description="Basic and acidic residues" evidence="1">
    <location>
        <begin position="161"/>
        <end position="171"/>
    </location>
</feature>
<keyword evidence="2" id="KW-0472">Membrane</keyword>
<evidence type="ECO:0000313" key="3">
    <source>
        <dbReference type="EMBL" id="MER7377180.1"/>
    </source>
</evidence>